<organism evidence="1 2">
    <name type="scientific">Mycena indigotica</name>
    <dbReference type="NCBI Taxonomy" id="2126181"/>
    <lineage>
        <taxon>Eukaryota</taxon>
        <taxon>Fungi</taxon>
        <taxon>Dikarya</taxon>
        <taxon>Basidiomycota</taxon>
        <taxon>Agaricomycotina</taxon>
        <taxon>Agaricomycetes</taxon>
        <taxon>Agaricomycetidae</taxon>
        <taxon>Agaricales</taxon>
        <taxon>Marasmiineae</taxon>
        <taxon>Mycenaceae</taxon>
        <taxon>Mycena</taxon>
    </lineage>
</organism>
<reference evidence="1" key="1">
    <citation type="submission" date="2020-05" db="EMBL/GenBank/DDBJ databases">
        <title>Mycena genomes resolve the evolution of fungal bioluminescence.</title>
        <authorList>
            <person name="Tsai I.J."/>
        </authorList>
    </citation>
    <scope>NUCLEOTIDE SEQUENCE</scope>
    <source>
        <strain evidence="1">171206Taipei</strain>
    </source>
</reference>
<accession>A0A8H6S7F9</accession>
<name>A0A8H6S7F9_9AGAR</name>
<dbReference type="GeneID" id="59350333"/>
<dbReference type="Proteomes" id="UP000636479">
    <property type="component" value="Unassembled WGS sequence"/>
</dbReference>
<protein>
    <submittedName>
        <fullName evidence="1">Uncharacterized protein</fullName>
    </submittedName>
</protein>
<gene>
    <name evidence="1" type="ORF">MIND_01126500</name>
</gene>
<proteinExistence type="predicted"/>
<evidence type="ECO:0000313" key="1">
    <source>
        <dbReference type="EMBL" id="KAF7293486.1"/>
    </source>
</evidence>
<dbReference type="AlphaFoldDB" id="A0A8H6S7F9"/>
<keyword evidence="2" id="KW-1185">Reference proteome</keyword>
<evidence type="ECO:0000313" key="2">
    <source>
        <dbReference type="Proteomes" id="UP000636479"/>
    </source>
</evidence>
<comment type="caution">
    <text evidence="1">The sequence shown here is derived from an EMBL/GenBank/DDBJ whole genome shotgun (WGS) entry which is preliminary data.</text>
</comment>
<dbReference type="EMBL" id="JACAZF010000010">
    <property type="protein sequence ID" value="KAF7293486.1"/>
    <property type="molecule type" value="Genomic_DNA"/>
</dbReference>
<dbReference type="OrthoDB" id="2404451at2759"/>
<sequence>MCNIHGVRIPNSTNNTLYVPLDRSKHPDVHDDMITTYDPHNLPLRTQEEFMAQATAVDNACTKTDAENLARQYGIKGTAILSRLNSLKFPYSFPYDFMHLIWENLIPNLILLWTNKFKGLDEGLEHYSIDSALWAAIGKDTAKAGGTIPSVFGTRVPDLAKGGFPISAEMHSIWVQFIGPTLLRRAFTHVKYYDHFILLVQILNKCLAFEIGRDKIDWLGEKIPEWVQTYEKSIITLFYLFF</sequence>
<dbReference type="RefSeq" id="XP_037215649.1">
    <property type="nucleotide sequence ID" value="XM_037367817.1"/>
</dbReference>